<dbReference type="RefSeq" id="WP_103264468.1">
    <property type="nucleotide sequence ID" value="NZ_CABMLE010000002.1"/>
</dbReference>
<dbReference type="InterPro" id="IPR036412">
    <property type="entry name" value="HAD-like_sf"/>
</dbReference>
<dbReference type="PRINTS" id="PR00413">
    <property type="entry name" value="HADHALOGNASE"/>
</dbReference>
<organism evidence="1 2">
    <name type="scientific">Enteroscipio rubneri</name>
    <dbReference type="NCBI Taxonomy" id="2070686"/>
    <lineage>
        <taxon>Bacteria</taxon>
        <taxon>Bacillati</taxon>
        <taxon>Actinomycetota</taxon>
        <taxon>Coriobacteriia</taxon>
        <taxon>Eggerthellales</taxon>
        <taxon>Eggerthellaceae</taxon>
        <taxon>Enteroscipio</taxon>
    </lineage>
</organism>
<dbReference type="NCBIfam" id="TIGR01549">
    <property type="entry name" value="HAD-SF-IA-v1"/>
    <property type="match status" value="1"/>
</dbReference>
<dbReference type="PANTHER" id="PTHR46191">
    <property type="match status" value="1"/>
</dbReference>
<dbReference type="OrthoDB" id="9810501at2"/>
<dbReference type="AlphaFoldDB" id="A0A2K2UDJ7"/>
<dbReference type="InterPro" id="IPR023214">
    <property type="entry name" value="HAD_sf"/>
</dbReference>
<comment type="caution">
    <text evidence="1">The sequence shown here is derived from an EMBL/GenBank/DDBJ whole genome shotgun (WGS) entry which is preliminary data.</text>
</comment>
<keyword evidence="1" id="KW-0378">Hydrolase</keyword>
<dbReference type="Gene3D" id="3.40.50.1000">
    <property type="entry name" value="HAD superfamily/HAD-like"/>
    <property type="match status" value="1"/>
</dbReference>
<dbReference type="Gene3D" id="1.10.150.720">
    <property type="entry name" value="Haloacid dehalogenase-like hydrolase"/>
    <property type="match status" value="1"/>
</dbReference>
<dbReference type="EMBL" id="PPEK01000002">
    <property type="protein sequence ID" value="PNV68407.1"/>
    <property type="molecule type" value="Genomic_DNA"/>
</dbReference>
<sequence length="234" mass="25760">MKSRTIQAVCFDVGSTLIRPCPSVAETMARVAAERGHDLTVRDFEPYMPAMDAYYEAEYLRDGDFWCSHEGSTAIWLDQYRYVCHLVGIGHDADGMAGEVHAAFERSDHWEAYPDVLGCLRALKELGLLLAVVSNWDAGLEDLLRGMQLLPYFDEVVSSAVVGYRKPDPVIFDLACERLGVGAAHVAHIGDRPDADGDGASAAGIRPIIIDRRDAETDCPHVRVRTLSDIPSLL</sequence>
<evidence type="ECO:0000313" key="1">
    <source>
        <dbReference type="EMBL" id="PNV68407.1"/>
    </source>
</evidence>
<accession>A0A2K2UDJ7</accession>
<gene>
    <name evidence="1" type="ORF">C2L71_03340</name>
</gene>
<name>A0A2K2UDJ7_9ACTN</name>
<dbReference type="SFLD" id="SFLDG01129">
    <property type="entry name" value="C1.5:_HAD__Beta-PGM__Phosphata"/>
    <property type="match status" value="1"/>
</dbReference>
<dbReference type="SUPFAM" id="SSF56784">
    <property type="entry name" value="HAD-like"/>
    <property type="match status" value="1"/>
</dbReference>
<dbReference type="InterPro" id="IPR044924">
    <property type="entry name" value="HAD-SF_hydro_IA_REG-2-like_cap"/>
</dbReference>
<dbReference type="GO" id="GO:0016787">
    <property type="term" value="F:hydrolase activity"/>
    <property type="evidence" value="ECO:0007669"/>
    <property type="project" value="UniProtKB-KW"/>
</dbReference>
<dbReference type="InterPro" id="IPR051828">
    <property type="entry name" value="HAD-like_hydrolase_domain"/>
</dbReference>
<keyword evidence="2" id="KW-1185">Reference proteome</keyword>
<proteinExistence type="predicted"/>
<protein>
    <submittedName>
        <fullName evidence="1">HAD family hydrolase</fullName>
    </submittedName>
</protein>
<reference evidence="2" key="1">
    <citation type="submission" date="2018-01" db="EMBL/GenBank/DDBJ databases">
        <title>Rubneribacter badeniensis gen. nov., sp. nov., and Colonibacter rubneri, gen. nov., sp. nov., WGS of new members of the Eggerthellaceae.</title>
        <authorList>
            <person name="Danylec N."/>
            <person name="Stoll D.A."/>
            <person name="Doetsch A."/>
            <person name="Kulling S.E."/>
            <person name="Huch M."/>
        </authorList>
    </citation>
    <scope>NUCLEOTIDE SEQUENCE [LARGE SCALE GENOMIC DNA]</scope>
    <source>
        <strain evidence="2">ResAG-96</strain>
    </source>
</reference>
<dbReference type="PANTHER" id="PTHR46191:SF2">
    <property type="entry name" value="HALOACID DEHALOGENASE-LIKE HYDROLASE DOMAIN-CONTAINING PROTEIN 3"/>
    <property type="match status" value="1"/>
</dbReference>
<dbReference type="SFLD" id="SFLDS00003">
    <property type="entry name" value="Haloacid_Dehalogenase"/>
    <property type="match status" value="1"/>
</dbReference>
<dbReference type="Proteomes" id="UP000236197">
    <property type="component" value="Unassembled WGS sequence"/>
</dbReference>
<dbReference type="Pfam" id="PF00702">
    <property type="entry name" value="Hydrolase"/>
    <property type="match status" value="1"/>
</dbReference>
<dbReference type="InterPro" id="IPR006439">
    <property type="entry name" value="HAD-SF_hydro_IA"/>
</dbReference>
<evidence type="ECO:0000313" key="2">
    <source>
        <dbReference type="Proteomes" id="UP000236197"/>
    </source>
</evidence>